<dbReference type="EC" id="3.1.3.36" evidence="4"/>
<dbReference type="InterPro" id="IPR000300">
    <property type="entry name" value="IPPc"/>
</dbReference>
<dbReference type="Pfam" id="PF22669">
    <property type="entry name" value="Exo_endo_phos2"/>
    <property type="match status" value="1"/>
</dbReference>
<dbReference type="RefSeq" id="XP_013338804.1">
    <property type="nucleotide sequence ID" value="XM_013483350.1"/>
</dbReference>
<dbReference type="PROSITE" id="PS50275">
    <property type="entry name" value="SAC"/>
    <property type="match status" value="1"/>
</dbReference>
<dbReference type="OrthoDB" id="405996at2759"/>
<dbReference type="Proteomes" id="UP000030641">
    <property type="component" value="Unassembled WGS sequence"/>
</dbReference>
<dbReference type="SUPFAM" id="SSF56219">
    <property type="entry name" value="DNase I-like"/>
    <property type="match status" value="1"/>
</dbReference>
<comment type="similarity">
    <text evidence="2">Belongs to the synaptojanin family.</text>
</comment>
<gene>
    <name evidence="11" type="ORF">AUEXF2481DRAFT_84058</name>
</gene>
<name>A0A074YTX9_AURSE</name>
<dbReference type="GO" id="GO:0043813">
    <property type="term" value="F:phosphatidylinositol-3,5-bisphosphate 5-phosphatase activity"/>
    <property type="evidence" value="ECO:0007669"/>
    <property type="project" value="TreeGrafter"/>
</dbReference>
<evidence type="ECO:0000313" key="11">
    <source>
        <dbReference type="EMBL" id="KEQ90311.1"/>
    </source>
</evidence>
<dbReference type="FunCoup" id="A0A074YTX9">
    <property type="interactions" value="367"/>
</dbReference>
<evidence type="ECO:0000256" key="4">
    <source>
        <dbReference type="ARBA" id="ARBA00013044"/>
    </source>
</evidence>
<evidence type="ECO:0000259" key="10">
    <source>
        <dbReference type="PROSITE" id="PS50275"/>
    </source>
</evidence>
<dbReference type="STRING" id="1043005.A0A074YTX9"/>
<feature type="compositionally biased region" description="Polar residues" evidence="9">
    <location>
        <begin position="1143"/>
        <end position="1160"/>
    </location>
</feature>
<evidence type="ECO:0000256" key="6">
    <source>
        <dbReference type="ARBA" id="ARBA00022490"/>
    </source>
</evidence>
<evidence type="ECO:0000313" key="12">
    <source>
        <dbReference type="Proteomes" id="UP000030641"/>
    </source>
</evidence>
<dbReference type="GO" id="GO:0016020">
    <property type="term" value="C:membrane"/>
    <property type="evidence" value="ECO:0007669"/>
    <property type="project" value="TreeGrafter"/>
</dbReference>
<evidence type="ECO:0000256" key="3">
    <source>
        <dbReference type="ARBA" id="ARBA00009678"/>
    </source>
</evidence>
<evidence type="ECO:0000256" key="7">
    <source>
        <dbReference type="ARBA" id="ARBA00022801"/>
    </source>
</evidence>
<keyword evidence="8" id="KW-0653">Protein transport</keyword>
<sequence>MTIRVLLRDHPHRAVALATDDHILTFRHSASTAGASSLSVNSTQGATLQPRCMVEFGRTADTDTTDFRSLTSLAVFGTLGLITVNGDIFLCVVNGAQRAATVRNGENVLKITSVEFHCINKSDYDYLVPDRLNNFSTDDIEEDGFDHYHARDTTLEHPCAAMKKLLSGGSFYYSADFDLTRRLQDRSSLSATVAIDSLDAGFLWNSYMIQPLVSFRSRLSEHERRELDASRILTSAIRGFAMTVTVPPASSPISQTTSGFPSTLTLLSRLSCRRAGTRFNARGIDDDGNVANFVETEVIFSTPGNTSFSYVQVRGSIPLFWEQAAGFTPGQQKIQLTRSAEASQPAFDKHMSDLEINYGNIHVVNLLSNEKPGELELSRRYQYHVRNSPLNLPSGEPGEKEAEEHELIKETDYDFHAETRALGYEAAKGIKRYVQDSIENFAYFLSEEVDDQPKNANGRPQSHIRRNMSILQQEGVFRTNCLDCLDRTNLIQTLISQMAIQEFLNQRAERGATNDFWVRHGTLWADNGDALSRIYAGTGALKSSFTRHGKSSLAGAFADFRKSATRLYINNFEDKGRQNVIDMLLGRLIDQVPVHLFDPINDWVSAELAKKTNEYSAYDSINIYVGTFNLNGKTRGLSEDLSPWLCPPVDMSQRQPEIVAVGFQEIVDLSPQQIMSTDPHRRQAWEDAVKATLNDHAQTLGSEEYVMLRGGQLVGASLSVFVKASILPHIKNVEGALKKTGMSGMAGNKGAVAIRLEYANTSICLVTAHLAAGFANYEERNQDYRTISHGLRFQRNRSIEDHDTIIWLGDFNYRIGMSNEKTRQLVKMGDLEKLYENDQLNLQMVHGKTFPYYNEALITFLPTYKYDVGTDDYDTSDKARIPAWCDRVLTKGHNLRQIHYDTAPLKFSDHRPVYATFQCTITVIDEKKKQQISEGLYKQRRAAVGGHTANTRAEDTDDDDLLGYESIEPGLPPASSDKRKWWLDGGIPARSQVKAPGDGYVRNTERPPNPFSATSEPDWVKVPRPNLPPPRNLSIRERNSSATTSTENLNRRATTTNRKLPPVWPAHQQSPAPSTRSSHSQRSLLDDSIDEPPLPPRPSSLDQKITRKPAPPQIPKKPSNLRSESPTATRDDFAPKLPKRVNTLPQSPSSSAGVGKSTSMPMLPPPRRTGTGEVNNKGIEGWSRQAGQSDKRIETWSRQSGQAGQSDKGPALPPRRGTGGAQRNLLDDEDEGGMSGWQPLRPNRGRVRLEVICSNTLLPS</sequence>
<evidence type="ECO:0000256" key="5">
    <source>
        <dbReference type="ARBA" id="ARBA00022448"/>
    </source>
</evidence>
<keyword evidence="7" id="KW-0378">Hydrolase</keyword>
<dbReference type="HOGENOM" id="CLU_003016_2_1_1"/>
<dbReference type="OMA" id="HPCHELR"/>
<evidence type="ECO:0000256" key="1">
    <source>
        <dbReference type="ARBA" id="ARBA00004496"/>
    </source>
</evidence>
<reference evidence="11 12" key="1">
    <citation type="journal article" date="2014" name="BMC Genomics">
        <title>Genome sequencing of four Aureobasidium pullulans varieties: biotechnological potential, stress tolerance, and description of new species.</title>
        <authorList>
            <person name="Gostin Ar C."/>
            <person name="Ohm R.A."/>
            <person name="Kogej T."/>
            <person name="Sonjak S."/>
            <person name="Turk M."/>
            <person name="Zajc J."/>
            <person name="Zalar P."/>
            <person name="Grube M."/>
            <person name="Sun H."/>
            <person name="Han J."/>
            <person name="Sharma A."/>
            <person name="Chiniquy J."/>
            <person name="Ngan C.Y."/>
            <person name="Lipzen A."/>
            <person name="Barry K."/>
            <person name="Grigoriev I.V."/>
            <person name="Gunde-Cimerman N."/>
        </authorList>
    </citation>
    <scope>NUCLEOTIDE SEQUENCE [LARGE SCALE GENOMIC DNA]</scope>
    <source>
        <strain evidence="11 12">EXF-2481</strain>
    </source>
</reference>
<dbReference type="GO" id="GO:0005737">
    <property type="term" value="C:cytoplasm"/>
    <property type="evidence" value="ECO:0007669"/>
    <property type="project" value="UniProtKB-SubCell"/>
</dbReference>
<dbReference type="SMART" id="SM00128">
    <property type="entry name" value="IPPc"/>
    <property type="match status" value="1"/>
</dbReference>
<dbReference type="AlphaFoldDB" id="A0A074YTX9"/>
<feature type="compositionally biased region" description="Polar residues" evidence="9">
    <location>
        <begin position="1040"/>
        <end position="1058"/>
    </location>
</feature>
<protein>
    <recommendedName>
        <fullName evidence="4">phosphoinositide 5-phosphatase</fullName>
        <ecNumber evidence="4">3.1.3.36</ecNumber>
    </recommendedName>
</protein>
<feature type="domain" description="SAC" evidence="10">
    <location>
        <begin position="162"/>
        <end position="537"/>
    </location>
</feature>
<proteinExistence type="inferred from homology"/>
<evidence type="ECO:0000256" key="2">
    <source>
        <dbReference type="ARBA" id="ARBA00008943"/>
    </source>
</evidence>
<comment type="subcellular location">
    <subcellularLocation>
        <location evidence="1">Cytoplasm</location>
    </subcellularLocation>
</comment>
<evidence type="ECO:0000256" key="9">
    <source>
        <dbReference type="SAM" id="MobiDB-lite"/>
    </source>
</evidence>
<keyword evidence="12" id="KW-1185">Reference proteome</keyword>
<accession>A0A074YTX9</accession>
<evidence type="ECO:0000256" key="8">
    <source>
        <dbReference type="ARBA" id="ARBA00022927"/>
    </source>
</evidence>
<dbReference type="Gene3D" id="3.60.10.10">
    <property type="entry name" value="Endonuclease/exonuclease/phosphatase"/>
    <property type="match status" value="1"/>
</dbReference>
<dbReference type="InterPro" id="IPR036691">
    <property type="entry name" value="Endo/exonu/phosph_ase_sf"/>
</dbReference>
<dbReference type="GO" id="GO:0015031">
    <property type="term" value="P:protein transport"/>
    <property type="evidence" value="ECO:0007669"/>
    <property type="project" value="UniProtKB-KW"/>
</dbReference>
<dbReference type="GO" id="GO:0046856">
    <property type="term" value="P:phosphatidylinositol dephosphorylation"/>
    <property type="evidence" value="ECO:0007669"/>
    <property type="project" value="InterPro"/>
</dbReference>
<keyword evidence="5" id="KW-0813">Transport</keyword>
<dbReference type="GO" id="GO:0004439">
    <property type="term" value="F:phosphatidylinositol-4,5-bisphosphate 5-phosphatase activity"/>
    <property type="evidence" value="ECO:0007669"/>
    <property type="project" value="UniProtKB-EC"/>
</dbReference>
<feature type="region of interest" description="Disordered" evidence="9">
    <location>
        <begin position="942"/>
        <end position="1241"/>
    </location>
</feature>
<dbReference type="EMBL" id="KL584794">
    <property type="protein sequence ID" value="KEQ90311.1"/>
    <property type="molecule type" value="Genomic_DNA"/>
</dbReference>
<dbReference type="InParanoid" id="A0A074YTX9"/>
<feature type="compositionally biased region" description="Polar residues" evidence="9">
    <location>
        <begin position="1067"/>
        <end position="1083"/>
    </location>
</feature>
<keyword evidence="6" id="KW-0963">Cytoplasm</keyword>
<dbReference type="Pfam" id="PF02383">
    <property type="entry name" value="Syja_N"/>
    <property type="match status" value="1"/>
</dbReference>
<dbReference type="PANTHER" id="PTHR11200:SF257">
    <property type="entry name" value="PHOSPHOINOSITIDE 5-PHOSPHATASE"/>
    <property type="match status" value="1"/>
</dbReference>
<dbReference type="InterPro" id="IPR002013">
    <property type="entry name" value="SAC_dom"/>
</dbReference>
<feature type="compositionally biased region" description="Polar residues" evidence="9">
    <location>
        <begin position="1196"/>
        <end position="1205"/>
    </location>
</feature>
<dbReference type="GeneID" id="25371788"/>
<dbReference type="InterPro" id="IPR046985">
    <property type="entry name" value="IP5"/>
</dbReference>
<comment type="similarity">
    <text evidence="3">In the central section; belongs to the inositol 1,4,5-trisphosphate 5-phosphatase family.</text>
</comment>
<organism evidence="11 12">
    <name type="scientific">Aureobasidium subglaciale (strain EXF-2481)</name>
    <name type="common">Aureobasidium pullulans var. subglaciale</name>
    <dbReference type="NCBI Taxonomy" id="1043005"/>
    <lineage>
        <taxon>Eukaryota</taxon>
        <taxon>Fungi</taxon>
        <taxon>Dikarya</taxon>
        <taxon>Ascomycota</taxon>
        <taxon>Pezizomycotina</taxon>
        <taxon>Dothideomycetes</taxon>
        <taxon>Dothideomycetidae</taxon>
        <taxon>Dothideales</taxon>
        <taxon>Saccotheciaceae</taxon>
        <taxon>Aureobasidium</taxon>
    </lineage>
</organism>
<dbReference type="FunFam" id="3.60.10.10:FF:000029">
    <property type="entry name" value="Inositol polyphosphate 5-phosphatase"/>
    <property type="match status" value="1"/>
</dbReference>
<dbReference type="PANTHER" id="PTHR11200">
    <property type="entry name" value="INOSITOL 5-PHOSPHATASE"/>
    <property type="match status" value="1"/>
</dbReference>